<dbReference type="InterPro" id="IPR003439">
    <property type="entry name" value="ABC_transporter-like_ATP-bd"/>
</dbReference>
<evidence type="ECO:0000256" key="3">
    <source>
        <dbReference type="SAM" id="MobiDB-lite"/>
    </source>
</evidence>
<dbReference type="GO" id="GO:0016020">
    <property type="term" value="C:membrane"/>
    <property type="evidence" value="ECO:0007669"/>
    <property type="project" value="TreeGrafter"/>
</dbReference>
<evidence type="ECO:0000256" key="1">
    <source>
        <dbReference type="ARBA" id="ARBA00022741"/>
    </source>
</evidence>
<dbReference type="PROSITE" id="PS00211">
    <property type="entry name" value="ABC_TRANSPORTER_1"/>
    <property type="match status" value="1"/>
</dbReference>
<feature type="domain" description="ABC transporter" evidence="4">
    <location>
        <begin position="13"/>
        <end position="244"/>
    </location>
</feature>
<keyword evidence="1" id="KW-0547">Nucleotide-binding</keyword>
<dbReference type="SUPFAM" id="SSF52540">
    <property type="entry name" value="P-loop containing nucleoside triphosphate hydrolases"/>
    <property type="match status" value="1"/>
</dbReference>
<name>A0A167BWK4_9HYPO</name>
<organism evidence="5 6">
    <name type="scientific">Beauveria brongniartii RCEF 3172</name>
    <dbReference type="NCBI Taxonomy" id="1081107"/>
    <lineage>
        <taxon>Eukaryota</taxon>
        <taxon>Fungi</taxon>
        <taxon>Dikarya</taxon>
        <taxon>Ascomycota</taxon>
        <taxon>Pezizomycotina</taxon>
        <taxon>Sordariomycetes</taxon>
        <taxon>Hypocreomycetidae</taxon>
        <taxon>Hypocreales</taxon>
        <taxon>Cordycipitaceae</taxon>
        <taxon>Beauveria</taxon>
        <taxon>Beauveria brongniartii</taxon>
    </lineage>
</organism>
<keyword evidence="2" id="KW-0067">ATP-binding</keyword>
<evidence type="ECO:0000313" key="5">
    <source>
        <dbReference type="EMBL" id="OAA40500.1"/>
    </source>
</evidence>
<reference evidence="5 6" key="1">
    <citation type="journal article" date="2016" name="Genome Biol. Evol.">
        <title>Divergent and convergent evolution of fungal pathogenicity.</title>
        <authorList>
            <person name="Shang Y."/>
            <person name="Xiao G."/>
            <person name="Zheng P."/>
            <person name="Cen K."/>
            <person name="Zhan S."/>
            <person name="Wang C."/>
        </authorList>
    </citation>
    <scope>NUCLEOTIDE SEQUENCE [LARGE SCALE GENOMIC DNA]</scope>
    <source>
        <strain evidence="5 6">RCEF 3172</strain>
    </source>
</reference>
<dbReference type="OrthoDB" id="6500128at2759"/>
<dbReference type="InterPro" id="IPR017871">
    <property type="entry name" value="ABC_transporter-like_CS"/>
</dbReference>
<comment type="caution">
    <text evidence="5">The sequence shown here is derived from an EMBL/GenBank/DDBJ whole genome shotgun (WGS) entry which is preliminary data.</text>
</comment>
<dbReference type="GO" id="GO:0042626">
    <property type="term" value="F:ATPase-coupled transmembrane transporter activity"/>
    <property type="evidence" value="ECO:0007669"/>
    <property type="project" value="TreeGrafter"/>
</dbReference>
<dbReference type="Gene3D" id="3.40.50.300">
    <property type="entry name" value="P-loop containing nucleotide triphosphate hydrolases"/>
    <property type="match status" value="1"/>
</dbReference>
<sequence>MEHYPTTHDSGRIMPKSHWFTVLIASYRRGLPQIAMATLSAIVLAFQLLRQQYHAPGRPWLHKPVGTVVFEPMGQFLNVTTLCLFIAARGTPWLQAGTIQGNFLFYNAYDEKRYRKVVGACCFNVDLEEMEHGDQTVIGSGAVALSGGQQARVALARALYSSASLLLLDDIFSALDTRTSLEHWNGVFCSDLLQKKTVILVTQNTWIADEANVVIVMDNGRVQSVSRREGHVRKAKPIQKTDVSGKLPAEPRTYVPANENAHNEDSEAAVADQARPVTESVSSLLGK</sequence>
<dbReference type="InterPro" id="IPR027417">
    <property type="entry name" value="P-loop_NTPase"/>
</dbReference>
<keyword evidence="6" id="KW-1185">Reference proteome</keyword>
<dbReference type="InterPro" id="IPR050173">
    <property type="entry name" value="ABC_transporter_C-like"/>
</dbReference>
<dbReference type="Pfam" id="PF00005">
    <property type="entry name" value="ABC_tran"/>
    <property type="match status" value="1"/>
</dbReference>
<dbReference type="PANTHER" id="PTHR24223:SF356">
    <property type="entry name" value="ATP-BINDING CASSETTE TRANSPORTER ABC4"/>
    <property type="match status" value="1"/>
</dbReference>
<gene>
    <name evidence="5" type="ORF">BBO_06084</name>
</gene>
<proteinExistence type="predicted"/>
<accession>A0A167BWK4</accession>
<dbReference type="PROSITE" id="PS50893">
    <property type="entry name" value="ABC_TRANSPORTER_2"/>
    <property type="match status" value="1"/>
</dbReference>
<evidence type="ECO:0000259" key="4">
    <source>
        <dbReference type="PROSITE" id="PS50893"/>
    </source>
</evidence>
<dbReference type="GO" id="GO:0005524">
    <property type="term" value="F:ATP binding"/>
    <property type="evidence" value="ECO:0007669"/>
    <property type="project" value="UniProtKB-KW"/>
</dbReference>
<dbReference type="Proteomes" id="UP000076863">
    <property type="component" value="Unassembled WGS sequence"/>
</dbReference>
<evidence type="ECO:0000313" key="6">
    <source>
        <dbReference type="Proteomes" id="UP000076863"/>
    </source>
</evidence>
<dbReference type="EMBL" id="AZHA01000019">
    <property type="protein sequence ID" value="OAA40500.1"/>
    <property type="molecule type" value="Genomic_DNA"/>
</dbReference>
<protein>
    <submittedName>
        <fullName evidence="5">ABC transporter</fullName>
    </submittedName>
</protein>
<dbReference type="PANTHER" id="PTHR24223">
    <property type="entry name" value="ATP-BINDING CASSETTE SUB-FAMILY C"/>
    <property type="match status" value="1"/>
</dbReference>
<dbReference type="GO" id="GO:0016887">
    <property type="term" value="F:ATP hydrolysis activity"/>
    <property type="evidence" value="ECO:0007669"/>
    <property type="project" value="InterPro"/>
</dbReference>
<feature type="region of interest" description="Disordered" evidence="3">
    <location>
        <begin position="238"/>
        <end position="287"/>
    </location>
</feature>
<dbReference type="AlphaFoldDB" id="A0A167BWK4"/>
<evidence type="ECO:0000256" key="2">
    <source>
        <dbReference type="ARBA" id="ARBA00022840"/>
    </source>
</evidence>